<dbReference type="Gene3D" id="1.20.1090.10">
    <property type="entry name" value="Dehydroquinate synthase-like - alpha domain"/>
    <property type="match status" value="1"/>
</dbReference>
<dbReference type="EC" id="4.2.3.4" evidence="8"/>
<evidence type="ECO:0000256" key="2">
    <source>
        <dbReference type="ARBA" id="ARBA00022605"/>
    </source>
</evidence>
<dbReference type="InterPro" id="IPR050071">
    <property type="entry name" value="Dehydroquinate_synthase"/>
</dbReference>
<proteinExistence type="predicted"/>
<keyword evidence="9" id="KW-1185">Reference proteome</keyword>
<dbReference type="EMBL" id="QPMH01000004">
    <property type="protein sequence ID" value="RDD62670.1"/>
    <property type="molecule type" value="Genomic_DNA"/>
</dbReference>
<protein>
    <submittedName>
        <fullName evidence="8">3-dehydroquinate synthase</fullName>
        <ecNumber evidence="8">4.2.3.4</ecNumber>
    </submittedName>
</protein>
<dbReference type="CDD" id="cd08198">
    <property type="entry name" value="DHQS-like"/>
    <property type="match status" value="1"/>
</dbReference>
<evidence type="ECO:0000256" key="5">
    <source>
        <dbReference type="ARBA" id="ARBA00023239"/>
    </source>
</evidence>
<comment type="cofactor">
    <cofactor evidence="1">
        <name>NAD(+)</name>
        <dbReference type="ChEBI" id="CHEBI:57540"/>
    </cofactor>
</comment>
<evidence type="ECO:0000313" key="9">
    <source>
        <dbReference type="Proteomes" id="UP000253941"/>
    </source>
</evidence>
<dbReference type="InterPro" id="IPR056179">
    <property type="entry name" value="DHQS_C"/>
</dbReference>
<dbReference type="NCBIfam" id="NF004852">
    <property type="entry name" value="PRK06203.1"/>
    <property type="match status" value="1"/>
</dbReference>
<evidence type="ECO:0000259" key="7">
    <source>
        <dbReference type="Pfam" id="PF24621"/>
    </source>
</evidence>
<dbReference type="GO" id="GO:0003856">
    <property type="term" value="F:3-dehydroquinate synthase activity"/>
    <property type="evidence" value="ECO:0007669"/>
    <property type="project" value="UniProtKB-EC"/>
</dbReference>
<gene>
    <name evidence="8" type="ORF">DRB17_05775</name>
</gene>
<dbReference type="Pfam" id="PF01761">
    <property type="entry name" value="DHQ_synthase"/>
    <property type="match status" value="1"/>
</dbReference>
<dbReference type="GO" id="GO:0009073">
    <property type="term" value="P:aromatic amino acid family biosynthetic process"/>
    <property type="evidence" value="ECO:0007669"/>
    <property type="project" value="UniProtKB-KW"/>
</dbReference>
<accession>A0A369TBM4</accession>
<feature type="domain" description="3-dehydroquinate synthase C-terminal" evidence="7">
    <location>
        <begin position="211"/>
        <end position="337"/>
    </location>
</feature>
<dbReference type="Gene3D" id="3.40.50.1970">
    <property type="match status" value="1"/>
</dbReference>
<sequence length="404" mass="43960">MADQAGSAPVEGEIQTVYRQRFTVEFGYDVHFTENALDPANPVLLNAVRRLEPDARHRIAAFVDSGVAEAMPDLPRLLQDYCNTHGKHLDLVAPAETVPGGEPAKNDPAVAERVLGRLKDLGIDRHAFVLAIGGGAMLDAVGYAAATAHRGVRLLRMPTTVLAQNDSGIGVKTGINAFGVKNMVGVFAPPFAVINDARFLDSLEPRDRVSGMAEAVKVALIRDAGFFVWLERHAEDLAAFRRPAVAEMIRRCAELHMRQIAQGGDPFETGSARPLDYGHWSAHKLEGLSGYALRHGEAVAIGIALDTRYSVLAGMLAEGEDERVCRVLERLGFKLWDDTLTARAADGEPAVLRGLQEFREHLGGELTVTLLAGIGRGQEVHTMDAQRVRAAIDWLAQRNRRQCS</sequence>
<keyword evidence="5 8" id="KW-0456">Lyase</keyword>
<dbReference type="Pfam" id="PF24621">
    <property type="entry name" value="DHQS_C"/>
    <property type="match status" value="1"/>
</dbReference>
<dbReference type="PANTHER" id="PTHR43622">
    <property type="entry name" value="3-DEHYDROQUINATE SYNTHASE"/>
    <property type="match status" value="1"/>
</dbReference>
<evidence type="ECO:0000313" key="8">
    <source>
        <dbReference type="EMBL" id="RDD62670.1"/>
    </source>
</evidence>
<dbReference type="AlphaFoldDB" id="A0A369TBM4"/>
<keyword evidence="4" id="KW-0057">Aromatic amino acid biosynthesis</keyword>
<dbReference type="InterPro" id="IPR030960">
    <property type="entry name" value="DHQS/DOIS_N"/>
</dbReference>
<evidence type="ECO:0000259" key="6">
    <source>
        <dbReference type="Pfam" id="PF01761"/>
    </source>
</evidence>
<feature type="domain" description="3-dehydroquinate synthase N-terminal" evidence="6">
    <location>
        <begin position="97"/>
        <end position="207"/>
    </location>
</feature>
<dbReference type="RefSeq" id="WP_114581245.1">
    <property type="nucleotide sequence ID" value="NZ_QPMH01000004.1"/>
</dbReference>
<dbReference type="GO" id="GO:0008652">
    <property type="term" value="P:amino acid biosynthetic process"/>
    <property type="evidence" value="ECO:0007669"/>
    <property type="project" value="UniProtKB-KW"/>
</dbReference>
<organism evidence="8 9">
    <name type="scientific">Ferruginivarius sediminum</name>
    <dbReference type="NCBI Taxonomy" id="2661937"/>
    <lineage>
        <taxon>Bacteria</taxon>
        <taxon>Pseudomonadati</taxon>
        <taxon>Pseudomonadota</taxon>
        <taxon>Alphaproteobacteria</taxon>
        <taxon>Rhodospirillales</taxon>
        <taxon>Rhodospirillaceae</taxon>
        <taxon>Ferruginivarius</taxon>
    </lineage>
</organism>
<dbReference type="Proteomes" id="UP000253941">
    <property type="component" value="Unassembled WGS sequence"/>
</dbReference>
<evidence type="ECO:0000256" key="3">
    <source>
        <dbReference type="ARBA" id="ARBA00023027"/>
    </source>
</evidence>
<evidence type="ECO:0000256" key="1">
    <source>
        <dbReference type="ARBA" id="ARBA00001911"/>
    </source>
</evidence>
<comment type="caution">
    <text evidence="8">The sequence shown here is derived from an EMBL/GenBank/DDBJ whole genome shotgun (WGS) entry which is preliminary data.</text>
</comment>
<keyword evidence="3" id="KW-0520">NAD</keyword>
<keyword evidence="2" id="KW-0028">Amino-acid biosynthesis</keyword>
<dbReference type="SUPFAM" id="SSF56796">
    <property type="entry name" value="Dehydroquinate synthase-like"/>
    <property type="match status" value="1"/>
</dbReference>
<name>A0A369TBM4_9PROT</name>
<reference evidence="8 9" key="1">
    <citation type="submission" date="2018-07" db="EMBL/GenBank/DDBJ databases">
        <title>Venubactetium sediminum gen. nov., sp. nov., isolated from a marine solar saltern.</title>
        <authorList>
            <person name="Wang S."/>
        </authorList>
    </citation>
    <scope>NUCLEOTIDE SEQUENCE [LARGE SCALE GENOMIC DNA]</scope>
    <source>
        <strain evidence="8 9">WD2A32</strain>
    </source>
</reference>
<evidence type="ECO:0000256" key="4">
    <source>
        <dbReference type="ARBA" id="ARBA00023141"/>
    </source>
</evidence>
<dbReference type="PANTHER" id="PTHR43622:SF7">
    <property type="entry name" value="3-DEHYDROQUINATE SYNTHASE, CHLOROPLASTIC"/>
    <property type="match status" value="1"/>
</dbReference>